<sequence length="104" mass="11113">MLPHDVNCVLRGEPTKLAEIDLNPNQGSYICLNCAYPLSLSSADAVDAELEFGECGEELDADDSVVSRLGAGNGDGGSDAASEDCFVELRRKKDILNVCKNNHL</sequence>
<keyword evidence="2" id="KW-1185">Reference proteome</keyword>
<name>A0A1D1UN97_RAMVA</name>
<proteinExistence type="predicted"/>
<accession>A0A1D1UN97</accession>
<dbReference type="Proteomes" id="UP000186922">
    <property type="component" value="Unassembled WGS sequence"/>
</dbReference>
<reference evidence="1 2" key="1">
    <citation type="journal article" date="2016" name="Nat. Commun.">
        <title>Extremotolerant tardigrade genome and improved radiotolerance of human cultured cells by tardigrade-unique protein.</title>
        <authorList>
            <person name="Hashimoto T."/>
            <person name="Horikawa D.D."/>
            <person name="Saito Y."/>
            <person name="Kuwahara H."/>
            <person name="Kozuka-Hata H."/>
            <person name="Shin-I T."/>
            <person name="Minakuchi Y."/>
            <person name="Ohishi K."/>
            <person name="Motoyama A."/>
            <person name="Aizu T."/>
            <person name="Enomoto A."/>
            <person name="Kondo K."/>
            <person name="Tanaka S."/>
            <person name="Hara Y."/>
            <person name="Koshikawa S."/>
            <person name="Sagara H."/>
            <person name="Miura T."/>
            <person name="Yokobori S."/>
            <person name="Miyagawa K."/>
            <person name="Suzuki Y."/>
            <person name="Kubo T."/>
            <person name="Oyama M."/>
            <person name="Kohara Y."/>
            <person name="Fujiyama A."/>
            <person name="Arakawa K."/>
            <person name="Katayama T."/>
            <person name="Toyoda A."/>
            <person name="Kunieda T."/>
        </authorList>
    </citation>
    <scope>NUCLEOTIDE SEQUENCE [LARGE SCALE GENOMIC DNA]</scope>
    <source>
        <strain evidence="1 2">YOKOZUNA-1</strain>
    </source>
</reference>
<dbReference type="AlphaFoldDB" id="A0A1D1UN97"/>
<gene>
    <name evidence="1" type="primary">RvY_03493-1</name>
    <name evidence="1" type="synonym">RvY_03493.1</name>
    <name evidence="1" type="ORF">RvY_03493</name>
</gene>
<organism evidence="1 2">
    <name type="scientific">Ramazzottius varieornatus</name>
    <name type="common">Water bear</name>
    <name type="synonym">Tardigrade</name>
    <dbReference type="NCBI Taxonomy" id="947166"/>
    <lineage>
        <taxon>Eukaryota</taxon>
        <taxon>Metazoa</taxon>
        <taxon>Ecdysozoa</taxon>
        <taxon>Tardigrada</taxon>
        <taxon>Eutardigrada</taxon>
        <taxon>Parachela</taxon>
        <taxon>Hypsibioidea</taxon>
        <taxon>Ramazzottiidae</taxon>
        <taxon>Ramazzottius</taxon>
    </lineage>
</organism>
<dbReference type="EMBL" id="BDGG01000002">
    <property type="protein sequence ID" value="GAU91186.1"/>
    <property type="molecule type" value="Genomic_DNA"/>
</dbReference>
<evidence type="ECO:0000313" key="1">
    <source>
        <dbReference type="EMBL" id="GAU91186.1"/>
    </source>
</evidence>
<protein>
    <submittedName>
        <fullName evidence="1">Uncharacterized protein</fullName>
    </submittedName>
</protein>
<evidence type="ECO:0000313" key="2">
    <source>
        <dbReference type="Proteomes" id="UP000186922"/>
    </source>
</evidence>
<comment type="caution">
    <text evidence="1">The sequence shown here is derived from an EMBL/GenBank/DDBJ whole genome shotgun (WGS) entry which is preliminary data.</text>
</comment>